<comment type="caution">
    <text evidence="2">The sequence shown here is derived from an EMBL/GenBank/DDBJ whole genome shotgun (WGS) entry which is preliminary data.</text>
</comment>
<gene>
    <name evidence="2" type="ORF">MATL_G00170450</name>
</gene>
<keyword evidence="3" id="KW-1185">Reference proteome</keyword>
<proteinExistence type="predicted"/>
<accession>A0A9D3PPI0</accession>
<sequence>MDDSDSPFCKHKDPNGFVNRVFNNPLDVEKEAGIMQIQDPDQRDPPGAHPSLEEREGERTESGRKPRNTGFWRILTRRRTAAGCERRPHSMILSGEASIPKLSFVDKVRSFKKLKSPSVFKGRTFKLHGAKGGNGGELEDEPSSWDCSSHTYFHRNPFRNKAMRHSYAGNAKDFDCSFEDVDLTSTSENEPQLHRDVQQSSNQNGFKPWEGASPTKKAHPSTSNCNNSAGLEEHSQGDFPKSPQGKRKSRRADVWSYLRKISLMGKGASSLSEKSFDSEFHTLDKTIDSDCASSDFECVRDFNPQPKPAVPDSKSGHFRGLFRIFSSVAETARKWRNSSRSFSPPEGETSPRERVQLTSAVAQCRPPPKWRKRRPASVYTLLLSLQCPTLQEGVVSSGQDGEESHLWKLRAGLGAQPESVSGRPLVRRRPHSVIDGSVPAETEPLHPLRPVSRPPGLSPRDPPFTATLQRCRSLPLSQSTPSGLEQAGLRHALPQSGDSTLKLQSEASWRCVGHMGTTRRRLLRPGSEQLHANMVTGPPLTCITQLSMILCDTLSTGNAAPPNPPRFLSDVCGQEILNR</sequence>
<protein>
    <submittedName>
        <fullName evidence="2">Uncharacterized protein</fullName>
    </submittedName>
</protein>
<name>A0A9D3PPI0_MEGAT</name>
<feature type="region of interest" description="Disordered" evidence="1">
    <location>
        <begin position="335"/>
        <end position="355"/>
    </location>
</feature>
<feature type="compositionally biased region" description="Polar residues" evidence="1">
    <location>
        <begin position="220"/>
        <end position="229"/>
    </location>
</feature>
<dbReference type="OrthoDB" id="660555at2759"/>
<dbReference type="EMBL" id="JAFDVH010000014">
    <property type="protein sequence ID" value="KAG7464889.1"/>
    <property type="molecule type" value="Genomic_DNA"/>
</dbReference>
<feature type="region of interest" description="Disordered" evidence="1">
    <location>
        <begin position="416"/>
        <end position="466"/>
    </location>
</feature>
<dbReference type="AlphaFoldDB" id="A0A9D3PPI0"/>
<evidence type="ECO:0000313" key="2">
    <source>
        <dbReference type="EMBL" id="KAG7464889.1"/>
    </source>
</evidence>
<feature type="region of interest" description="Disordered" evidence="1">
    <location>
        <begin position="185"/>
        <end position="251"/>
    </location>
</feature>
<evidence type="ECO:0000256" key="1">
    <source>
        <dbReference type="SAM" id="MobiDB-lite"/>
    </source>
</evidence>
<organism evidence="2 3">
    <name type="scientific">Megalops atlanticus</name>
    <name type="common">Tarpon</name>
    <name type="synonym">Clupea gigantea</name>
    <dbReference type="NCBI Taxonomy" id="7932"/>
    <lineage>
        <taxon>Eukaryota</taxon>
        <taxon>Metazoa</taxon>
        <taxon>Chordata</taxon>
        <taxon>Craniata</taxon>
        <taxon>Vertebrata</taxon>
        <taxon>Euteleostomi</taxon>
        <taxon>Actinopterygii</taxon>
        <taxon>Neopterygii</taxon>
        <taxon>Teleostei</taxon>
        <taxon>Elopiformes</taxon>
        <taxon>Megalopidae</taxon>
        <taxon>Megalops</taxon>
    </lineage>
</organism>
<feature type="compositionally biased region" description="Pro residues" evidence="1">
    <location>
        <begin position="452"/>
        <end position="462"/>
    </location>
</feature>
<feature type="region of interest" description="Disordered" evidence="1">
    <location>
        <begin position="29"/>
        <end position="70"/>
    </location>
</feature>
<evidence type="ECO:0000313" key="3">
    <source>
        <dbReference type="Proteomes" id="UP001046870"/>
    </source>
</evidence>
<feature type="compositionally biased region" description="Basic and acidic residues" evidence="1">
    <location>
        <begin position="40"/>
        <end position="64"/>
    </location>
</feature>
<dbReference type="Proteomes" id="UP001046870">
    <property type="component" value="Chromosome 14"/>
</dbReference>
<reference evidence="2" key="1">
    <citation type="submission" date="2021-01" db="EMBL/GenBank/DDBJ databases">
        <authorList>
            <person name="Zahm M."/>
            <person name="Roques C."/>
            <person name="Cabau C."/>
            <person name="Klopp C."/>
            <person name="Donnadieu C."/>
            <person name="Jouanno E."/>
            <person name="Lampietro C."/>
            <person name="Louis A."/>
            <person name="Herpin A."/>
            <person name="Echchiki A."/>
            <person name="Berthelot C."/>
            <person name="Parey E."/>
            <person name="Roest-Crollius H."/>
            <person name="Braasch I."/>
            <person name="Postlethwait J."/>
            <person name="Bobe J."/>
            <person name="Montfort J."/>
            <person name="Bouchez O."/>
            <person name="Begum T."/>
            <person name="Mejri S."/>
            <person name="Adams A."/>
            <person name="Chen W.-J."/>
            <person name="Guiguen Y."/>
        </authorList>
    </citation>
    <scope>NUCLEOTIDE SEQUENCE</scope>
    <source>
        <strain evidence="2">YG-15Mar2019-1</strain>
        <tissue evidence="2">Brain</tissue>
    </source>
</reference>